<dbReference type="Proteomes" id="UP000735302">
    <property type="component" value="Unassembled WGS sequence"/>
</dbReference>
<organism evidence="2 3">
    <name type="scientific">Plakobranchus ocellatus</name>
    <dbReference type="NCBI Taxonomy" id="259542"/>
    <lineage>
        <taxon>Eukaryota</taxon>
        <taxon>Metazoa</taxon>
        <taxon>Spiralia</taxon>
        <taxon>Lophotrochozoa</taxon>
        <taxon>Mollusca</taxon>
        <taxon>Gastropoda</taxon>
        <taxon>Heterobranchia</taxon>
        <taxon>Euthyneura</taxon>
        <taxon>Panpulmonata</taxon>
        <taxon>Sacoglossa</taxon>
        <taxon>Placobranchoidea</taxon>
        <taxon>Plakobranchidae</taxon>
        <taxon>Plakobranchus</taxon>
    </lineage>
</organism>
<protein>
    <submittedName>
        <fullName evidence="2">Uncharacterized protein</fullName>
    </submittedName>
</protein>
<name>A0AAV4D3F6_9GAST</name>
<reference evidence="2 3" key="1">
    <citation type="journal article" date="2021" name="Elife">
        <title>Chloroplast acquisition without the gene transfer in kleptoplastic sea slugs, Plakobranchus ocellatus.</title>
        <authorList>
            <person name="Maeda T."/>
            <person name="Takahashi S."/>
            <person name="Yoshida T."/>
            <person name="Shimamura S."/>
            <person name="Takaki Y."/>
            <person name="Nagai Y."/>
            <person name="Toyoda A."/>
            <person name="Suzuki Y."/>
            <person name="Arimoto A."/>
            <person name="Ishii H."/>
            <person name="Satoh N."/>
            <person name="Nishiyama T."/>
            <person name="Hasebe M."/>
            <person name="Maruyama T."/>
            <person name="Minagawa J."/>
            <person name="Obokata J."/>
            <person name="Shigenobu S."/>
        </authorList>
    </citation>
    <scope>NUCLEOTIDE SEQUENCE [LARGE SCALE GENOMIC DNA]</scope>
</reference>
<gene>
    <name evidence="2" type="ORF">PoB_006521800</name>
</gene>
<feature type="compositionally biased region" description="Pro residues" evidence="1">
    <location>
        <begin position="24"/>
        <end position="34"/>
    </location>
</feature>
<keyword evidence="3" id="KW-1185">Reference proteome</keyword>
<evidence type="ECO:0000313" key="2">
    <source>
        <dbReference type="EMBL" id="GFO38713.1"/>
    </source>
</evidence>
<feature type="compositionally biased region" description="Acidic residues" evidence="1">
    <location>
        <begin position="99"/>
        <end position="108"/>
    </location>
</feature>
<accession>A0AAV4D3F6</accession>
<proteinExistence type="predicted"/>
<feature type="compositionally biased region" description="Acidic residues" evidence="1">
    <location>
        <begin position="58"/>
        <end position="67"/>
    </location>
</feature>
<comment type="caution">
    <text evidence="2">The sequence shown here is derived from an EMBL/GenBank/DDBJ whole genome shotgun (WGS) entry which is preliminary data.</text>
</comment>
<feature type="region of interest" description="Disordered" evidence="1">
    <location>
        <begin position="16"/>
        <end position="108"/>
    </location>
</feature>
<evidence type="ECO:0000256" key="1">
    <source>
        <dbReference type="SAM" id="MobiDB-lite"/>
    </source>
</evidence>
<dbReference type="AlphaFoldDB" id="A0AAV4D3F6"/>
<evidence type="ECO:0000313" key="3">
    <source>
        <dbReference type="Proteomes" id="UP000735302"/>
    </source>
</evidence>
<sequence>MFCVCPHKKLNSRLKANGSCSLAPPLPIRSSPPWPRRDAVEASDDAREEAEPGGMNGDDSDDEDGGDGDEKKEGPAAEVVEGEGGEGAVPGADIRWCAVEDDEGEKEG</sequence>
<dbReference type="EMBL" id="BLXT01007347">
    <property type="protein sequence ID" value="GFO38713.1"/>
    <property type="molecule type" value="Genomic_DNA"/>
</dbReference>